<gene>
    <name evidence="2" type="ORF">Q0N36_08550</name>
</gene>
<keyword evidence="1" id="KW-1133">Transmembrane helix</keyword>
<dbReference type="Proteomes" id="UP001174347">
    <property type="component" value="Unassembled WGS sequence"/>
</dbReference>
<feature type="transmembrane region" description="Helical" evidence="1">
    <location>
        <begin position="41"/>
        <end position="60"/>
    </location>
</feature>
<keyword evidence="1" id="KW-0472">Membrane</keyword>
<dbReference type="RefSeq" id="WP_301732827.1">
    <property type="nucleotide sequence ID" value="NZ_CP175785.1"/>
</dbReference>
<feature type="transmembrane region" description="Helical" evidence="1">
    <location>
        <begin position="162"/>
        <end position="181"/>
    </location>
</feature>
<accession>A0ABT8Q5J8</accession>
<feature type="transmembrane region" description="Helical" evidence="1">
    <location>
        <begin position="134"/>
        <end position="156"/>
    </location>
</feature>
<comment type="caution">
    <text evidence="2">The sequence shown here is derived from an EMBL/GenBank/DDBJ whole genome shotgun (WGS) entry which is preliminary data.</text>
</comment>
<name>A0ABT8Q5J8_9CORY</name>
<evidence type="ECO:0000256" key="1">
    <source>
        <dbReference type="SAM" id="Phobius"/>
    </source>
</evidence>
<reference evidence="2" key="1">
    <citation type="submission" date="2023-07" db="EMBL/GenBank/DDBJ databases">
        <title>Insights into the diversity of cutaneous corynebacteria.</title>
        <authorList>
            <person name="Bruggemann H."/>
            <person name="Poehlein A."/>
        </authorList>
    </citation>
    <scope>NUCLEOTIDE SEQUENCE</scope>
    <source>
        <strain evidence="2">P7_F1</strain>
    </source>
</reference>
<organism evidence="2 3">
    <name type="scientific">Corynebacterium kefirresidentii</name>
    <dbReference type="NCBI Taxonomy" id="1979527"/>
    <lineage>
        <taxon>Bacteria</taxon>
        <taxon>Bacillati</taxon>
        <taxon>Actinomycetota</taxon>
        <taxon>Actinomycetes</taxon>
        <taxon>Mycobacteriales</taxon>
        <taxon>Corynebacteriaceae</taxon>
        <taxon>Corynebacterium</taxon>
    </lineage>
</organism>
<sequence>MSRHILAAGLIISVAYAAVHIAFADPTLLTGAAPLRLSVRNYLGNVLGSGMVWGIFSYLIGKNYSGRWLKALLAGTGIIVLMLAVHYALLVVFGVYNWREAFEYNAQWFILALISGPVLGLAGAASAQFRWFDYLAVLGFLLEPVIAGLVPGSSYLPRTTTIPEYFAAATLWLIGAGLLFWRGRARFKAQQD</sequence>
<evidence type="ECO:0000313" key="2">
    <source>
        <dbReference type="EMBL" id="MDN8620629.1"/>
    </source>
</evidence>
<proteinExistence type="predicted"/>
<dbReference type="EMBL" id="JAUKFM010000006">
    <property type="protein sequence ID" value="MDN8620629.1"/>
    <property type="molecule type" value="Genomic_DNA"/>
</dbReference>
<feature type="transmembrane region" description="Helical" evidence="1">
    <location>
        <begin position="108"/>
        <end position="127"/>
    </location>
</feature>
<evidence type="ECO:0000313" key="3">
    <source>
        <dbReference type="Proteomes" id="UP001174347"/>
    </source>
</evidence>
<keyword evidence="1" id="KW-0812">Transmembrane</keyword>
<feature type="transmembrane region" description="Helical" evidence="1">
    <location>
        <begin position="72"/>
        <end position="96"/>
    </location>
</feature>
<protein>
    <submittedName>
        <fullName evidence="2">Uncharacterized protein</fullName>
    </submittedName>
</protein>
<keyword evidence="3" id="KW-1185">Reference proteome</keyword>